<feature type="domain" description="Endonuclease/exonuclease/phosphatase" evidence="1">
    <location>
        <begin position="27"/>
        <end position="113"/>
    </location>
</feature>
<evidence type="ECO:0000259" key="1">
    <source>
        <dbReference type="Pfam" id="PF14529"/>
    </source>
</evidence>
<keyword evidence="3" id="KW-1185">Reference proteome</keyword>
<sequence>MKDYIEGFENHSARIISCKIKLKDEYLHIIQVYAPTTSYDDADIDVFYNDLENAIDRKKCKQFIIMGDLNAKIGIKENNGDNEWIGPHGIGARNERGEKLRDFVSTNKMYITNSFF</sequence>
<dbReference type="SUPFAM" id="SSF56219">
    <property type="entry name" value="DNase I-like"/>
    <property type="match status" value="1"/>
</dbReference>
<dbReference type="AlphaFoldDB" id="A0AAV4IRE3"/>
<dbReference type="Proteomes" id="UP000762676">
    <property type="component" value="Unassembled WGS sequence"/>
</dbReference>
<evidence type="ECO:0000313" key="2">
    <source>
        <dbReference type="EMBL" id="GFS13128.1"/>
    </source>
</evidence>
<gene>
    <name evidence="2" type="ORF">ElyMa_004876200</name>
</gene>
<dbReference type="InterPro" id="IPR005135">
    <property type="entry name" value="Endo/exonuclease/phosphatase"/>
</dbReference>
<accession>A0AAV4IRE3</accession>
<comment type="caution">
    <text evidence="2">The sequence shown here is derived from an EMBL/GenBank/DDBJ whole genome shotgun (WGS) entry which is preliminary data.</text>
</comment>
<dbReference type="GO" id="GO:0003824">
    <property type="term" value="F:catalytic activity"/>
    <property type="evidence" value="ECO:0007669"/>
    <property type="project" value="InterPro"/>
</dbReference>
<dbReference type="Pfam" id="PF14529">
    <property type="entry name" value="Exo_endo_phos_2"/>
    <property type="match status" value="1"/>
</dbReference>
<name>A0AAV4IRE3_9GAST</name>
<dbReference type="InterPro" id="IPR036691">
    <property type="entry name" value="Endo/exonu/phosph_ase_sf"/>
</dbReference>
<protein>
    <submittedName>
        <fullName evidence="2">Craniofacial development protein 2</fullName>
    </submittedName>
</protein>
<reference evidence="2 3" key="1">
    <citation type="journal article" date="2021" name="Elife">
        <title>Chloroplast acquisition without the gene transfer in kleptoplastic sea slugs, Plakobranchus ocellatus.</title>
        <authorList>
            <person name="Maeda T."/>
            <person name="Takahashi S."/>
            <person name="Yoshida T."/>
            <person name="Shimamura S."/>
            <person name="Takaki Y."/>
            <person name="Nagai Y."/>
            <person name="Toyoda A."/>
            <person name="Suzuki Y."/>
            <person name="Arimoto A."/>
            <person name="Ishii H."/>
            <person name="Satoh N."/>
            <person name="Nishiyama T."/>
            <person name="Hasebe M."/>
            <person name="Maruyama T."/>
            <person name="Minagawa J."/>
            <person name="Obokata J."/>
            <person name="Shigenobu S."/>
        </authorList>
    </citation>
    <scope>NUCLEOTIDE SEQUENCE [LARGE SCALE GENOMIC DNA]</scope>
</reference>
<proteinExistence type="predicted"/>
<organism evidence="2 3">
    <name type="scientific">Elysia marginata</name>
    <dbReference type="NCBI Taxonomy" id="1093978"/>
    <lineage>
        <taxon>Eukaryota</taxon>
        <taxon>Metazoa</taxon>
        <taxon>Spiralia</taxon>
        <taxon>Lophotrochozoa</taxon>
        <taxon>Mollusca</taxon>
        <taxon>Gastropoda</taxon>
        <taxon>Heterobranchia</taxon>
        <taxon>Euthyneura</taxon>
        <taxon>Panpulmonata</taxon>
        <taxon>Sacoglossa</taxon>
        <taxon>Placobranchoidea</taxon>
        <taxon>Plakobranchidae</taxon>
        <taxon>Elysia</taxon>
    </lineage>
</organism>
<dbReference type="EMBL" id="BMAT01009755">
    <property type="protein sequence ID" value="GFS13128.1"/>
    <property type="molecule type" value="Genomic_DNA"/>
</dbReference>
<dbReference type="Gene3D" id="3.60.10.10">
    <property type="entry name" value="Endonuclease/exonuclease/phosphatase"/>
    <property type="match status" value="1"/>
</dbReference>
<evidence type="ECO:0000313" key="3">
    <source>
        <dbReference type="Proteomes" id="UP000762676"/>
    </source>
</evidence>